<reference evidence="2" key="1">
    <citation type="submission" date="2017-09" db="EMBL/GenBank/DDBJ databases">
        <title>Depth-based differentiation of microbial function through sediment-hosted aquifers and enrichment of novel symbionts in the deep terrestrial subsurface.</title>
        <authorList>
            <person name="Probst A.J."/>
            <person name="Ladd B."/>
            <person name="Jarett J.K."/>
            <person name="Geller-Mcgrath D.E."/>
            <person name="Sieber C.M.K."/>
            <person name="Emerson J.B."/>
            <person name="Anantharaman K."/>
            <person name="Thomas B.C."/>
            <person name="Malmstrom R."/>
            <person name="Stieglmeier M."/>
            <person name="Klingl A."/>
            <person name="Woyke T."/>
            <person name="Ryan C.M."/>
            <person name="Banfield J.F."/>
        </authorList>
    </citation>
    <scope>NUCLEOTIDE SEQUENCE [LARGE SCALE GENOMIC DNA]</scope>
</reference>
<dbReference type="AlphaFoldDB" id="A0A2M7S9D4"/>
<dbReference type="Pfam" id="PF10049">
    <property type="entry name" value="DUF2283"/>
    <property type="match status" value="1"/>
</dbReference>
<name>A0A2M7S9D4_9BACT</name>
<organism evidence="1 2">
    <name type="scientific">Candidatus Desantisbacteria bacterium CG_4_10_14_0_8_um_filter_48_22</name>
    <dbReference type="NCBI Taxonomy" id="1974543"/>
    <lineage>
        <taxon>Bacteria</taxon>
        <taxon>Candidatus Desantisiibacteriota</taxon>
    </lineage>
</organism>
<evidence type="ECO:0000313" key="2">
    <source>
        <dbReference type="Proteomes" id="UP000229307"/>
    </source>
</evidence>
<dbReference type="EMBL" id="PFMR01000212">
    <property type="protein sequence ID" value="PIZ16079.1"/>
    <property type="molecule type" value="Genomic_DNA"/>
</dbReference>
<proteinExistence type="predicted"/>
<evidence type="ECO:0008006" key="3">
    <source>
        <dbReference type="Google" id="ProtNLM"/>
    </source>
</evidence>
<protein>
    <recommendedName>
        <fullName evidence="3">DUF2283 domain-containing protein</fullName>
    </recommendedName>
</protein>
<sequence>MFIMENGRGNMQIQYNSNTDLLYLRLDSRKQQVVNKRISDDIVLDIGDDNRIVGIEILDASKHLNLDELLPVKHEVTSEAAK</sequence>
<dbReference type="Proteomes" id="UP000229307">
    <property type="component" value="Unassembled WGS sequence"/>
</dbReference>
<gene>
    <name evidence="1" type="ORF">COY52_08055</name>
</gene>
<evidence type="ECO:0000313" key="1">
    <source>
        <dbReference type="EMBL" id="PIZ16079.1"/>
    </source>
</evidence>
<comment type="caution">
    <text evidence="1">The sequence shown here is derived from an EMBL/GenBank/DDBJ whole genome shotgun (WGS) entry which is preliminary data.</text>
</comment>
<dbReference type="InterPro" id="IPR019270">
    <property type="entry name" value="DUF2283"/>
</dbReference>
<accession>A0A2M7S9D4</accession>